<dbReference type="PANTHER" id="PTHR23426">
    <property type="entry name" value="FERREDOXIN/ADRENODOXIN"/>
    <property type="match status" value="1"/>
</dbReference>
<evidence type="ECO:0000256" key="8">
    <source>
        <dbReference type="ARBA" id="ARBA00023014"/>
    </source>
</evidence>
<dbReference type="Proteomes" id="UP000243686">
    <property type="component" value="Unassembled WGS sequence"/>
</dbReference>
<sequence length="134" mass="15073">LLRHGEYEQKEPTSPDDVVTVNVIGRDGSQSTMKGKVGDNLMYLAHRHNVEIEGACEASLACSTCHVYVSSPYYDMLPEPVEEEEDMLDLAVFLRDNSRLSCQIYLTKELDGMTITLPKATRNFYVDGHVPKPH</sequence>
<dbReference type="EMBL" id="KV891905">
    <property type="protein sequence ID" value="OON22051.1"/>
    <property type="molecule type" value="Genomic_DNA"/>
</dbReference>
<feature type="domain" description="2Fe-2S ferredoxin-type" evidence="11">
    <location>
        <begin position="19"/>
        <end position="121"/>
    </location>
</feature>
<dbReference type="GO" id="GO:0046872">
    <property type="term" value="F:metal ion binding"/>
    <property type="evidence" value="ECO:0007669"/>
    <property type="project" value="UniProtKB-KW"/>
</dbReference>
<dbReference type="GO" id="GO:0140647">
    <property type="term" value="P:P450-containing electron transport chain"/>
    <property type="evidence" value="ECO:0007669"/>
    <property type="project" value="InterPro"/>
</dbReference>
<keyword evidence="9" id="KW-0496">Mitochondrion</keyword>
<dbReference type="InterPro" id="IPR012675">
    <property type="entry name" value="Beta-grasp_dom_sf"/>
</dbReference>
<feature type="non-terminal residue" evidence="12">
    <location>
        <position position="134"/>
    </location>
</feature>
<evidence type="ECO:0000256" key="7">
    <source>
        <dbReference type="ARBA" id="ARBA00023004"/>
    </source>
</evidence>
<evidence type="ECO:0000256" key="1">
    <source>
        <dbReference type="ARBA" id="ARBA00004173"/>
    </source>
</evidence>
<protein>
    <submittedName>
        <fullName evidence="12">2Fe-2S iron-sulfur cluster binding domain protein</fullName>
    </submittedName>
</protein>
<keyword evidence="7" id="KW-0408">Iron</keyword>
<dbReference type="InterPro" id="IPR018298">
    <property type="entry name" value="Adrenodoxin_Fe-S_BS"/>
</dbReference>
<evidence type="ECO:0000256" key="6">
    <source>
        <dbReference type="ARBA" id="ARBA00022982"/>
    </source>
</evidence>
<keyword evidence="4" id="KW-0001">2Fe-2S</keyword>
<dbReference type="AlphaFoldDB" id="A0A1S8X5Y2"/>
<keyword evidence="13" id="KW-1185">Reference proteome</keyword>
<accession>A0A1S8X5Y2</accession>
<dbReference type="Gene3D" id="3.10.20.30">
    <property type="match status" value="1"/>
</dbReference>
<evidence type="ECO:0000256" key="10">
    <source>
        <dbReference type="ARBA" id="ARBA00034078"/>
    </source>
</evidence>
<evidence type="ECO:0000313" key="13">
    <source>
        <dbReference type="Proteomes" id="UP000243686"/>
    </source>
</evidence>
<comment type="cofactor">
    <cofactor evidence="10">
        <name>[2Fe-2S] cluster</name>
        <dbReference type="ChEBI" id="CHEBI:190135"/>
    </cofactor>
</comment>
<evidence type="ECO:0000313" key="12">
    <source>
        <dbReference type="EMBL" id="OON22051.1"/>
    </source>
</evidence>
<dbReference type="GO" id="GO:0009055">
    <property type="term" value="F:electron transfer activity"/>
    <property type="evidence" value="ECO:0007669"/>
    <property type="project" value="TreeGrafter"/>
</dbReference>
<evidence type="ECO:0000256" key="9">
    <source>
        <dbReference type="ARBA" id="ARBA00023128"/>
    </source>
</evidence>
<evidence type="ECO:0000259" key="11">
    <source>
        <dbReference type="PROSITE" id="PS51085"/>
    </source>
</evidence>
<dbReference type="GO" id="GO:0051537">
    <property type="term" value="F:2 iron, 2 sulfur cluster binding"/>
    <property type="evidence" value="ECO:0007669"/>
    <property type="project" value="UniProtKB-KW"/>
</dbReference>
<dbReference type="InterPro" id="IPR036010">
    <property type="entry name" value="2Fe-2S_ferredoxin-like_sf"/>
</dbReference>
<keyword evidence="5" id="KW-0479">Metal-binding</keyword>
<dbReference type="InterPro" id="IPR001041">
    <property type="entry name" value="2Fe-2S_ferredoxin-type"/>
</dbReference>
<dbReference type="SUPFAM" id="SSF54292">
    <property type="entry name" value="2Fe-2S ferredoxin-like"/>
    <property type="match status" value="1"/>
</dbReference>
<dbReference type="Pfam" id="PF00111">
    <property type="entry name" value="Fer2"/>
    <property type="match status" value="1"/>
</dbReference>
<dbReference type="InterPro" id="IPR001055">
    <property type="entry name" value="Adrenodoxin-like"/>
</dbReference>
<evidence type="ECO:0000256" key="2">
    <source>
        <dbReference type="ARBA" id="ARBA00010914"/>
    </source>
</evidence>
<gene>
    <name evidence="12" type="ORF">X801_02049</name>
</gene>
<dbReference type="PROSITE" id="PS00814">
    <property type="entry name" value="ADX"/>
    <property type="match status" value="1"/>
</dbReference>
<keyword evidence="6" id="KW-0249">Electron transport</keyword>
<dbReference type="CDD" id="cd00207">
    <property type="entry name" value="fer2"/>
    <property type="match status" value="1"/>
</dbReference>
<keyword evidence="8" id="KW-0411">Iron-sulfur</keyword>
<comment type="subcellular location">
    <subcellularLocation>
        <location evidence="1">Mitochondrion</location>
    </subcellularLocation>
</comment>
<organism evidence="12 13">
    <name type="scientific">Opisthorchis viverrini</name>
    <name type="common">Southeast Asian liver fluke</name>
    <dbReference type="NCBI Taxonomy" id="6198"/>
    <lineage>
        <taxon>Eukaryota</taxon>
        <taxon>Metazoa</taxon>
        <taxon>Spiralia</taxon>
        <taxon>Lophotrochozoa</taxon>
        <taxon>Platyhelminthes</taxon>
        <taxon>Trematoda</taxon>
        <taxon>Digenea</taxon>
        <taxon>Opisthorchiida</taxon>
        <taxon>Opisthorchiata</taxon>
        <taxon>Opisthorchiidae</taxon>
        <taxon>Opisthorchis</taxon>
    </lineage>
</organism>
<dbReference type="PANTHER" id="PTHR23426:SF65">
    <property type="entry name" value="FERREDOXIN-2, MITOCHONDRIAL"/>
    <property type="match status" value="1"/>
</dbReference>
<dbReference type="FunFam" id="3.10.20.30:FF:000013">
    <property type="entry name" value="Adrenodoxin, mitochondrial"/>
    <property type="match status" value="1"/>
</dbReference>
<name>A0A1S8X5Y2_OPIVI</name>
<evidence type="ECO:0000256" key="3">
    <source>
        <dbReference type="ARBA" id="ARBA00022448"/>
    </source>
</evidence>
<evidence type="ECO:0000256" key="4">
    <source>
        <dbReference type="ARBA" id="ARBA00022714"/>
    </source>
</evidence>
<dbReference type="GO" id="GO:0005739">
    <property type="term" value="C:mitochondrion"/>
    <property type="evidence" value="ECO:0007669"/>
    <property type="project" value="UniProtKB-SubCell"/>
</dbReference>
<comment type="similarity">
    <text evidence="2">Belongs to the adrenodoxin/putidaredoxin family.</text>
</comment>
<keyword evidence="3" id="KW-0813">Transport</keyword>
<dbReference type="PROSITE" id="PS51085">
    <property type="entry name" value="2FE2S_FER_2"/>
    <property type="match status" value="1"/>
</dbReference>
<feature type="non-terminal residue" evidence="12">
    <location>
        <position position="1"/>
    </location>
</feature>
<reference evidence="12 13" key="1">
    <citation type="submission" date="2015-03" db="EMBL/GenBank/DDBJ databases">
        <title>Draft genome of the nematode, Opisthorchis viverrini.</title>
        <authorList>
            <person name="Mitreva M."/>
        </authorList>
    </citation>
    <scope>NUCLEOTIDE SEQUENCE [LARGE SCALE GENOMIC DNA]</scope>
    <source>
        <strain evidence="12">Khon Kaen</strain>
    </source>
</reference>
<dbReference type="PRINTS" id="PR00355">
    <property type="entry name" value="ADRENODOXIN"/>
</dbReference>
<evidence type="ECO:0000256" key="5">
    <source>
        <dbReference type="ARBA" id="ARBA00022723"/>
    </source>
</evidence>
<proteinExistence type="inferred from homology"/>